<keyword evidence="4" id="KW-1185">Reference proteome</keyword>
<dbReference type="Pfam" id="PF00255">
    <property type="entry name" value="GSHPx"/>
    <property type="match status" value="1"/>
</dbReference>
<dbReference type="InterPro" id="IPR036249">
    <property type="entry name" value="Thioredoxin-like_sf"/>
</dbReference>
<dbReference type="AlphaFoldDB" id="A0A1U7W8P2"/>
<dbReference type="Proteomes" id="UP000189701">
    <property type="component" value="Unplaced"/>
</dbReference>
<evidence type="ECO:0000256" key="2">
    <source>
        <dbReference type="ARBA" id="ARBA00022559"/>
    </source>
</evidence>
<feature type="non-terminal residue" evidence="5">
    <location>
        <position position="1"/>
    </location>
</feature>
<evidence type="ECO:0000313" key="5">
    <source>
        <dbReference type="RefSeq" id="XP_009776382.1"/>
    </source>
</evidence>
<comment type="similarity">
    <text evidence="1">Belongs to the glutathione peroxidase family.</text>
</comment>
<dbReference type="eggNOG" id="KOG1651">
    <property type="taxonomic scope" value="Eukaryota"/>
</dbReference>
<name>A0A1U7W8P2_NICSY</name>
<reference evidence="4" key="1">
    <citation type="journal article" date="2013" name="Genome Biol.">
        <title>Reference genomes and transcriptomes of Nicotiana sylvestris and Nicotiana tomentosiformis.</title>
        <authorList>
            <person name="Sierro N."/>
            <person name="Battey J.N."/>
            <person name="Ouadi S."/>
            <person name="Bovet L."/>
            <person name="Goepfert S."/>
            <person name="Bakaher N."/>
            <person name="Peitsch M.C."/>
            <person name="Ivanov N.V."/>
        </authorList>
    </citation>
    <scope>NUCLEOTIDE SEQUENCE [LARGE SCALE GENOMIC DNA]</scope>
</reference>
<dbReference type="STRING" id="4096.A0A1U7W8P2"/>
<keyword evidence="3" id="KW-0560">Oxidoreductase</keyword>
<keyword evidence="2" id="KW-0575">Peroxidase</keyword>
<dbReference type="SUPFAM" id="SSF52833">
    <property type="entry name" value="Thioredoxin-like"/>
    <property type="match status" value="1"/>
</dbReference>
<accession>A0A1U7W8P2</accession>
<dbReference type="PROSITE" id="PS51355">
    <property type="entry name" value="GLUTATHIONE_PEROXID_3"/>
    <property type="match status" value="1"/>
</dbReference>
<evidence type="ECO:0000313" key="4">
    <source>
        <dbReference type="Proteomes" id="UP000189701"/>
    </source>
</evidence>
<dbReference type="RefSeq" id="XP_009776382.1">
    <property type="nucleotide sequence ID" value="XM_009778080.1"/>
</dbReference>
<dbReference type="PANTHER" id="PTHR11592:SF17">
    <property type="entry name" value="GLUTATHIONE PEROXIDASE 5-RELATED"/>
    <property type="match status" value="1"/>
</dbReference>
<dbReference type="GO" id="GO:0005829">
    <property type="term" value="C:cytosol"/>
    <property type="evidence" value="ECO:0007669"/>
    <property type="project" value="TreeGrafter"/>
</dbReference>
<dbReference type="PANTHER" id="PTHR11592">
    <property type="entry name" value="GLUTATHIONE PEROXIDASE"/>
    <property type="match status" value="1"/>
</dbReference>
<dbReference type="InterPro" id="IPR000889">
    <property type="entry name" value="Glutathione_peroxidase"/>
</dbReference>
<evidence type="ECO:0000256" key="3">
    <source>
        <dbReference type="ARBA" id="ARBA00023002"/>
    </source>
</evidence>
<dbReference type="Gene3D" id="3.40.30.10">
    <property type="entry name" value="Glutaredoxin"/>
    <property type="match status" value="1"/>
</dbReference>
<sequence>LYNKYKDKGFEVLAFPCNKFLKQEPGTSQEAQEFACTRFQAEYPIFQKRDFTILREYTLKESLKTELHKSCYGEHGVTLDLEIIFCPPIFCASRTRKDNRVREERKLKLPRKAIANASKGMRMRRVKNKGLRERGGGDANAKKNEPPVPQFLILLCKHERVDANTKKEKGKP</sequence>
<protein>
    <submittedName>
        <fullName evidence="5">Uncharacterized protein LOC104226165</fullName>
    </submittedName>
</protein>
<evidence type="ECO:0000256" key="1">
    <source>
        <dbReference type="ARBA" id="ARBA00006926"/>
    </source>
</evidence>
<reference evidence="5" key="2">
    <citation type="submission" date="2025-08" db="UniProtKB">
        <authorList>
            <consortium name="RefSeq"/>
        </authorList>
    </citation>
    <scope>IDENTIFICATION</scope>
    <source>
        <tissue evidence="5">Leaf</tissue>
    </source>
</reference>
<gene>
    <name evidence="5" type="primary">LOC104226165</name>
</gene>
<proteinExistence type="inferred from homology"/>
<organism evidence="4 5">
    <name type="scientific">Nicotiana sylvestris</name>
    <name type="common">Wood tobacco</name>
    <name type="synonym">South American tobacco</name>
    <dbReference type="NCBI Taxonomy" id="4096"/>
    <lineage>
        <taxon>Eukaryota</taxon>
        <taxon>Viridiplantae</taxon>
        <taxon>Streptophyta</taxon>
        <taxon>Embryophyta</taxon>
        <taxon>Tracheophyta</taxon>
        <taxon>Spermatophyta</taxon>
        <taxon>Magnoliopsida</taxon>
        <taxon>eudicotyledons</taxon>
        <taxon>Gunneridae</taxon>
        <taxon>Pentapetalae</taxon>
        <taxon>asterids</taxon>
        <taxon>lamiids</taxon>
        <taxon>Solanales</taxon>
        <taxon>Solanaceae</taxon>
        <taxon>Nicotianoideae</taxon>
        <taxon>Nicotianeae</taxon>
        <taxon>Nicotiana</taxon>
    </lineage>
</organism>
<dbReference type="GO" id="GO:0004601">
    <property type="term" value="F:peroxidase activity"/>
    <property type="evidence" value="ECO:0007669"/>
    <property type="project" value="UniProtKB-KW"/>
</dbReference>
<dbReference type="GO" id="GO:0006979">
    <property type="term" value="P:response to oxidative stress"/>
    <property type="evidence" value="ECO:0007669"/>
    <property type="project" value="InterPro"/>
</dbReference>